<evidence type="ECO:0000313" key="2">
    <source>
        <dbReference type="Proteomes" id="UP000541444"/>
    </source>
</evidence>
<dbReference type="EMBL" id="JACGCM010000628">
    <property type="protein sequence ID" value="KAF6169736.1"/>
    <property type="molecule type" value="Genomic_DNA"/>
</dbReference>
<proteinExistence type="predicted"/>
<dbReference type="SUPFAM" id="SSF52047">
    <property type="entry name" value="RNI-like"/>
    <property type="match status" value="1"/>
</dbReference>
<keyword evidence="2" id="KW-1185">Reference proteome</keyword>
<name>A0A7J7NRC7_9MAGN</name>
<organism evidence="1 2">
    <name type="scientific">Kingdonia uniflora</name>
    <dbReference type="NCBI Taxonomy" id="39325"/>
    <lineage>
        <taxon>Eukaryota</taxon>
        <taxon>Viridiplantae</taxon>
        <taxon>Streptophyta</taxon>
        <taxon>Embryophyta</taxon>
        <taxon>Tracheophyta</taxon>
        <taxon>Spermatophyta</taxon>
        <taxon>Magnoliopsida</taxon>
        <taxon>Ranunculales</taxon>
        <taxon>Circaeasteraceae</taxon>
        <taxon>Kingdonia</taxon>
    </lineage>
</organism>
<dbReference type="AlphaFoldDB" id="A0A7J7NRC7"/>
<dbReference type="Gene3D" id="3.80.10.10">
    <property type="entry name" value="Ribonuclease Inhibitor"/>
    <property type="match status" value="1"/>
</dbReference>
<dbReference type="Proteomes" id="UP000541444">
    <property type="component" value="Unassembled WGS sequence"/>
</dbReference>
<dbReference type="InterPro" id="IPR032675">
    <property type="entry name" value="LRR_dom_sf"/>
</dbReference>
<evidence type="ECO:0000313" key="1">
    <source>
        <dbReference type="EMBL" id="KAF6169736.1"/>
    </source>
</evidence>
<gene>
    <name evidence="1" type="ORF">GIB67_004128</name>
</gene>
<accession>A0A7J7NRC7</accession>
<reference evidence="1 2" key="1">
    <citation type="journal article" date="2020" name="IScience">
        <title>Genome Sequencing of the Endangered Kingdonia uniflora (Circaeasteraceae, Ranunculales) Reveals Potential Mechanisms of Evolutionary Specialization.</title>
        <authorList>
            <person name="Sun Y."/>
            <person name="Deng T."/>
            <person name="Zhang A."/>
            <person name="Moore M.J."/>
            <person name="Landis J.B."/>
            <person name="Lin N."/>
            <person name="Zhang H."/>
            <person name="Zhang X."/>
            <person name="Huang J."/>
            <person name="Zhang X."/>
            <person name="Sun H."/>
            <person name="Wang H."/>
        </authorList>
    </citation>
    <scope>NUCLEOTIDE SEQUENCE [LARGE SCALE GENOMIC DNA]</scope>
    <source>
        <strain evidence="1">TB1705</strain>
        <tissue evidence="1">Leaf</tissue>
    </source>
</reference>
<comment type="caution">
    <text evidence="1">The sequence shown here is derived from an EMBL/GenBank/DDBJ whole genome shotgun (WGS) entry which is preliminary data.</text>
</comment>
<sequence length="267" mass="30066">MGDSNNRLMILETKVSGLTATIKELVEQLRLTNLAQASTSVKRRGRSMKTGVMEVDEDNVIEEIDSGFSDAKSGEERSVMGTSNNPIRNLRFNFNACKEHVSTENFVTATQVKRLVNASSEFVLLVRPIQEVIEALYFSQKLDSSVLLLTYICFLLRIVDNVSSLGEARKVPHKSGPYLQLSKNTIRKNVLKLNPKGRFYNLKTLTISNSGEMEYVVNVEEHVPETMFPNLEELELWNCTLKAILNGPLLERSFEKLKVLFISSCGN</sequence>
<protein>
    <submittedName>
        <fullName evidence="1">Uncharacterized protein</fullName>
    </submittedName>
</protein>